<dbReference type="AlphaFoldDB" id="A0A0A1U4M5"/>
<gene>
    <name evidence="2" type="ORF">EIN_273700</name>
</gene>
<dbReference type="GeneID" id="14886922"/>
<dbReference type="RefSeq" id="XP_004254604.1">
    <property type="nucleotide sequence ID" value="XM_004254556.1"/>
</dbReference>
<organism evidence="2 3">
    <name type="scientific">Entamoeba invadens IP1</name>
    <dbReference type="NCBI Taxonomy" id="370355"/>
    <lineage>
        <taxon>Eukaryota</taxon>
        <taxon>Amoebozoa</taxon>
        <taxon>Evosea</taxon>
        <taxon>Archamoebae</taxon>
        <taxon>Mastigamoebida</taxon>
        <taxon>Entamoebidae</taxon>
        <taxon>Entamoeba</taxon>
    </lineage>
</organism>
<dbReference type="EMBL" id="KB206783">
    <property type="protein sequence ID" value="ELP87833.1"/>
    <property type="molecule type" value="Genomic_DNA"/>
</dbReference>
<feature type="region of interest" description="Disordered" evidence="1">
    <location>
        <begin position="109"/>
        <end position="267"/>
    </location>
</feature>
<sequence length="267" mass="31170">MTKKVKNYNKEEYQRRLLLDINLFEIRIDIIKKLAQLTKTFRRPEYIRAITRMADFKETVAANMDSDWREDTLSPHTFLPKLQSPHHEEAPKRPELTYTGHFKTLQEVIKNPHLVNEPERHPTERKTPTTRRGSFTIEPSETQIRARSMSLGSLENPPPPKPRRMSLVPTEEIEQKEIQEVPPPPIPKPKELESKDTTLPPPKPKRSSLQMQEQTPPPKPRRMSLLPTEGDTQREIQKTQEVSPPIPKPQELRRDNEHSFSPITKND</sequence>
<evidence type="ECO:0000313" key="2">
    <source>
        <dbReference type="EMBL" id="ELP87833.1"/>
    </source>
</evidence>
<feature type="compositionally biased region" description="Basic and acidic residues" evidence="1">
    <location>
        <begin position="116"/>
        <end position="127"/>
    </location>
</feature>
<keyword evidence="3" id="KW-1185">Reference proteome</keyword>
<accession>A0A0A1U4M5</accession>
<evidence type="ECO:0000313" key="3">
    <source>
        <dbReference type="Proteomes" id="UP000014680"/>
    </source>
</evidence>
<dbReference type="Proteomes" id="UP000014680">
    <property type="component" value="Unassembled WGS sequence"/>
</dbReference>
<proteinExistence type="predicted"/>
<dbReference type="KEGG" id="eiv:EIN_273700"/>
<name>A0A0A1U4M5_ENTIV</name>
<protein>
    <submittedName>
        <fullName evidence="2">Uncharacterized protein</fullName>
    </submittedName>
</protein>
<dbReference type="VEuPathDB" id="AmoebaDB:EIN_273700"/>
<feature type="compositionally biased region" description="Polar residues" evidence="1">
    <location>
        <begin position="130"/>
        <end position="153"/>
    </location>
</feature>
<evidence type="ECO:0000256" key="1">
    <source>
        <dbReference type="SAM" id="MobiDB-lite"/>
    </source>
</evidence>
<reference evidence="2 3" key="1">
    <citation type="submission" date="2012-10" db="EMBL/GenBank/DDBJ databases">
        <authorList>
            <person name="Zafar N."/>
            <person name="Inman J."/>
            <person name="Hall N."/>
            <person name="Lorenzi H."/>
            <person name="Caler E."/>
        </authorList>
    </citation>
    <scope>NUCLEOTIDE SEQUENCE [LARGE SCALE GENOMIC DNA]</scope>
    <source>
        <strain evidence="2 3">IP1</strain>
    </source>
</reference>